<dbReference type="Proteomes" id="UP000019248">
    <property type="component" value="Unassembled WGS sequence"/>
</dbReference>
<evidence type="ECO:0000256" key="1">
    <source>
        <dbReference type="SAM" id="Phobius"/>
    </source>
</evidence>
<reference evidence="2 3" key="1">
    <citation type="journal article" date="2014" name="Int. J. Syst. Evol. Microbiol.">
        <title>Listeria floridensis sp. nov., Listeria aquatica sp. nov., Listeria cornellensis sp. nov., Listeria riparia sp. nov. and Listeria grandensis sp. nov., from agricultural and natural environments.</title>
        <authorList>
            <person name="den Bakker H.C."/>
            <person name="Warchocki S."/>
            <person name="Wright E.M."/>
            <person name="Allred A.F."/>
            <person name="Ahlstrom C."/>
            <person name="Manuel C.S."/>
            <person name="Stasiewicz M.J."/>
            <person name="Burrell A."/>
            <person name="Roof S."/>
            <person name="Strawn L."/>
            <person name="Fortes E.D."/>
            <person name="Nightingale K.K."/>
            <person name="Kephart D."/>
            <person name="Wiedmann M."/>
        </authorList>
    </citation>
    <scope>NUCLEOTIDE SEQUENCE [LARGE SCALE GENOMIC DNA]</scope>
    <source>
        <strain evidence="2 3">FSL S10-1204</strain>
    </source>
</reference>
<dbReference type="PATRIC" id="fig|1265816.5.peg.2641"/>
<keyword evidence="3" id="KW-1185">Reference proteome</keyword>
<keyword evidence="1" id="KW-0812">Transmembrane</keyword>
<sequence length="189" mass="20215">MAPQKMQKSIIVICILHDIFGRTLEEKESILCLKKFIIGLLVSTAVFGFTLSPAVGKIIQSSNKVHAANWDKRKTVTTKLSASDIKKKIKNASLTEAVTGPFAAMASAGLGSMAKSVFGKVGVAGVVSTTATIMNQAAKAEKAKLQGYLDKIKKGKAKGMKITQVYAYGYMNGSGNTWVAYGRPTFALY</sequence>
<keyword evidence="1" id="KW-0472">Membrane</keyword>
<protein>
    <submittedName>
        <fullName evidence="2">Uncharacterized protein</fullName>
    </submittedName>
</protein>
<evidence type="ECO:0000313" key="2">
    <source>
        <dbReference type="EMBL" id="EUJ43316.1"/>
    </source>
</evidence>
<keyword evidence="1" id="KW-1133">Transmembrane helix</keyword>
<dbReference type="EMBL" id="AODL01000025">
    <property type="protein sequence ID" value="EUJ43316.1"/>
    <property type="molecule type" value="Genomic_DNA"/>
</dbReference>
<gene>
    <name evidence="2" type="ORF">PRIP_13369</name>
</gene>
<evidence type="ECO:0000313" key="3">
    <source>
        <dbReference type="Proteomes" id="UP000019248"/>
    </source>
</evidence>
<dbReference type="RefSeq" id="WP_036101447.1">
    <property type="nucleotide sequence ID" value="NZ_AODL01000025.1"/>
</dbReference>
<proteinExistence type="predicted"/>
<dbReference type="AlphaFoldDB" id="W7D6A6"/>
<accession>W7D6A6</accession>
<comment type="caution">
    <text evidence="2">The sequence shown here is derived from an EMBL/GenBank/DDBJ whole genome shotgun (WGS) entry which is preliminary data.</text>
</comment>
<feature type="transmembrane region" description="Helical" evidence="1">
    <location>
        <begin position="37"/>
        <end position="56"/>
    </location>
</feature>
<name>W7D6A6_9LIST</name>
<organism evidence="2 3">
    <name type="scientific">Listeria riparia FSL S10-1204</name>
    <dbReference type="NCBI Taxonomy" id="1265816"/>
    <lineage>
        <taxon>Bacteria</taxon>
        <taxon>Bacillati</taxon>
        <taxon>Bacillota</taxon>
        <taxon>Bacilli</taxon>
        <taxon>Bacillales</taxon>
        <taxon>Listeriaceae</taxon>
        <taxon>Listeria</taxon>
    </lineage>
</organism>